<gene>
    <name evidence="1" type="ORF">BM10_10</name>
    <name evidence="2" type="ORF">BM10_275</name>
</gene>
<dbReference type="Proteomes" id="UP000225963">
    <property type="component" value="Segment"/>
</dbReference>
<reference evidence="2" key="2">
    <citation type="submission" date="2015-11" db="EMBL/GenBank/DDBJ databases">
        <authorList>
            <person name="Zhang Y."/>
            <person name="Guo Z."/>
        </authorList>
    </citation>
    <scope>NUCLEOTIDE SEQUENCE [LARGE SCALE GENOMIC DNA]</scope>
</reference>
<sequence>MTKFKIIDGGDSSVSFLSEEKLKELAVYYYDNSDDVNEYDFTNLETAIEFVERVDKVELFNMSPRQKEILEVFSRSLTLLNDECREDDNFCELVASLYAFNRAIDNVNREVCEMIEGE</sequence>
<dbReference type="EMBL" id="KT995480">
    <property type="protein sequence ID" value="ALO79679.1"/>
    <property type="molecule type" value="Genomic_DNA"/>
</dbReference>
<organism evidence="2 3">
    <name type="scientific">Bacillus phage BM15</name>
    <dbReference type="NCBI Taxonomy" id="1755680"/>
    <lineage>
        <taxon>Viruses</taxon>
        <taxon>Duplodnaviria</taxon>
        <taxon>Heunggongvirae</taxon>
        <taxon>Uroviricota</taxon>
        <taxon>Caudoviricetes</taxon>
        <taxon>Herelleviridae</taxon>
        <taxon>Bastillevirinae</taxon>
        <taxon>Caeruleovirus</taxon>
        <taxon>Caeruleovirus BM15</taxon>
    </lineage>
</organism>
<dbReference type="EMBL" id="KT995480">
    <property type="protein sequence ID" value="ALO79431.1"/>
    <property type="molecule type" value="Genomic_DNA"/>
</dbReference>
<evidence type="ECO:0000313" key="2">
    <source>
        <dbReference type="EMBL" id="ALO79679.1"/>
    </source>
</evidence>
<evidence type="ECO:0000313" key="1">
    <source>
        <dbReference type="EMBL" id="ALO79431.1"/>
    </source>
</evidence>
<proteinExistence type="predicted"/>
<keyword evidence="3" id="KW-1185">Reference proteome</keyword>
<evidence type="ECO:0000313" key="3">
    <source>
        <dbReference type="Proteomes" id="UP000225963"/>
    </source>
</evidence>
<protein>
    <submittedName>
        <fullName evidence="2">Uncharacterized protein</fullName>
    </submittedName>
</protein>
<accession>A0A0S2MUV8</accession>
<reference evidence="3" key="1">
    <citation type="submission" date="2015-11" db="EMBL/GenBank/DDBJ databases">
        <authorList>
            <person name="Sharaf A."/>
            <person name="Marie M.E."/>
            <person name="Esson H."/>
            <person name="El-Afifi I.S."/>
            <person name="Hammad M.A."/>
        </authorList>
    </citation>
    <scope>NUCLEOTIDE SEQUENCE [LARGE SCALE GENOMIC DNA]</scope>
</reference>
<name>A0A0S2MUV8_9CAUD</name>